<dbReference type="EMBL" id="CAXHTA020000011">
    <property type="protein sequence ID" value="CAL5224883.1"/>
    <property type="molecule type" value="Genomic_DNA"/>
</dbReference>
<evidence type="ECO:0000313" key="2">
    <source>
        <dbReference type="Proteomes" id="UP001497392"/>
    </source>
</evidence>
<proteinExistence type="predicted"/>
<dbReference type="Proteomes" id="UP001497392">
    <property type="component" value="Unassembled WGS sequence"/>
</dbReference>
<gene>
    <name evidence="1" type="primary">g7642</name>
    <name evidence="1" type="ORF">VP750_LOCUS6542</name>
</gene>
<protein>
    <submittedName>
        <fullName evidence="1">G7642 protein</fullName>
    </submittedName>
</protein>
<comment type="caution">
    <text evidence="1">The sequence shown here is derived from an EMBL/GenBank/DDBJ whole genome shotgun (WGS) entry which is preliminary data.</text>
</comment>
<reference evidence="1 2" key="1">
    <citation type="submission" date="2024-06" db="EMBL/GenBank/DDBJ databases">
        <authorList>
            <person name="Kraege A."/>
            <person name="Thomma B."/>
        </authorList>
    </citation>
    <scope>NUCLEOTIDE SEQUENCE [LARGE SCALE GENOMIC DNA]</scope>
</reference>
<name>A0ABP1FYG5_9CHLO</name>
<organism evidence="1 2">
    <name type="scientific">Coccomyxa viridis</name>
    <dbReference type="NCBI Taxonomy" id="1274662"/>
    <lineage>
        <taxon>Eukaryota</taxon>
        <taxon>Viridiplantae</taxon>
        <taxon>Chlorophyta</taxon>
        <taxon>core chlorophytes</taxon>
        <taxon>Trebouxiophyceae</taxon>
        <taxon>Trebouxiophyceae incertae sedis</taxon>
        <taxon>Coccomyxaceae</taxon>
        <taxon>Coccomyxa</taxon>
    </lineage>
</organism>
<accession>A0ABP1FYG5</accession>
<sequence>MIGQAAPQVSDSSKRLGRIVKEVEALTRGVPLLVREVLQAAVERAPLEEWATQPLENISDKFAKGDGPYCQVVARQQYTPIWYRMATSSRKEQEDVLEEMASCPKTLPIKMTGW</sequence>
<keyword evidence="2" id="KW-1185">Reference proteome</keyword>
<evidence type="ECO:0000313" key="1">
    <source>
        <dbReference type="EMBL" id="CAL5224883.1"/>
    </source>
</evidence>